<dbReference type="InterPro" id="IPR032609">
    <property type="entry name" value="DUF4893"/>
</dbReference>
<evidence type="ECO:0000313" key="2">
    <source>
        <dbReference type="EMBL" id="OWK31138.1"/>
    </source>
</evidence>
<proteinExistence type="predicted"/>
<evidence type="ECO:0008006" key="4">
    <source>
        <dbReference type="Google" id="ProtNLM"/>
    </source>
</evidence>
<keyword evidence="3" id="KW-1185">Reference proteome</keyword>
<evidence type="ECO:0000256" key="1">
    <source>
        <dbReference type="SAM" id="MobiDB-lite"/>
    </source>
</evidence>
<comment type="caution">
    <text evidence="2">The sequence shown here is derived from an EMBL/GenBank/DDBJ whole genome shotgun (WGS) entry which is preliminary data.</text>
</comment>
<dbReference type="PROSITE" id="PS51257">
    <property type="entry name" value="PROKAR_LIPOPROTEIN"/>
    <property type="match status" value="1"/>
</dbReference>
<dbReference type="OrthoDB" id="9153930at2"/>
<sequence>MRQVLIALTLAATLGGCGGRKSPPAAEAGRREAEQAPASSWRAIATPADRERLRAWRDSWVDALARARASGAAQAIAAQGALLLPDTRLPDPLPPPGDYRCRVFKLGAKGAGGLNYVAYQYFTCRIARDGALLRLEKITGSQRPVGRIFPDPAGRPVFLGTLMLGDETRPIAYGRDQSRDLAGFVDRVGERQWRLVLPLPAFESLVDVIELVPAAS</sequence>
<dbReference type="Proteomes" id="UP000197290">
    <property type="component" value="Unassembled WGS sequence"/>
</dbReference>
<reference evidence="2 3" key="1">
    <citation type="submission" date="2017-03" db="EMBL/GenBank/DDBJ databases">
        <title>Genome sequence of Sphingomonas dokdonensis DSM 21029.</title>
        <authorList>
            <person name="Poehlein A."/>
            <person name="Wuebbeler J.H."/>
            <person name="Steinbuechel A."/>
            <person name="Daniel R."/>
        </authorList>
    </citation>
    <scope>NUCLEOTIDE SEQUENCE [LARGE SCALE GENOMIC DNA]</scope>
    <source>
        <strain evidence="2 3">DSM 21029</strain>
    </source>
</reference>
<dbReference type="EMBL" id="NBBI01000002">
    <property type="protein sequence ID" value="OWK31138.1"/>
    <property type="molecule type" value="Genomic_DNA"/>
</dbReference>
<protein>
    <recommendedName>
        <fullName evidence="4">DUF4893 domain-containing protein</fullName>
    </recommendedName>
</protein>
<gene>
    <name evidence="2" type="ORF">SPDO_11450</name>
</gene>
<name>A0A245ZN15_9SPHN</name>
<feature type="region of interest" description="Disordered" evidence="1">
    <location>
        <begin position="19"/>
        <end position="40"/>
    </location>
</feature>
<evidence type="ECO:0000313" key="3">
    <source>
        <dbReference type="Proteomes" id="UP000197290"/>
    </source>
</evidence>
<dbReference type="RefSeq" id="WP_088366521.1">
    <property type="nucleotide sequence ID" value="NZ_NBBI01000002.1"/>
</dbReference>
<dbReference type="Pfam" id="PF16233">
    <property type="entry name" value="DUF4893"/>
    <property type="match status" value="1"/>
</dbReference>
<dbReference type="AlphaFoldDB" id="A0A245ZN15"/>
<accession>A0A245ZN15</accession>
<organism evidence="2 3">
    <name type="scientific">Sphingomonas dokdonensis</name>
    <dbReference type="NCBI Taxonomy" id="344880"/>
    <lineage>
        <taxon>Bacteria</taxon>
        <taxon>Pseudomonadati</taxon>
        <taxon>Pseudomonadota</taxon>
        <taxon>Alphaproteobacteria</taxon>
        <taxon>Sphingomonadales</taxon>
        <taxon>Sphingomonadaceae</taxon>
        <taxon>Sphingomonas</taxon>
    </lineage>
</organism>